<feature type="compositionally biased region" description="Gly residues" evidence="1">
    <location>
        <begin position="119"/>
        <end position="128"/>
    </location>
</feature>
<accession>A0ABY6J7U5</accession>
<evidence type="ECO:0000313" key="4">
    <source>
        <dbReference type="Proteomes" id="UP001162741"/>
    </source>
</evidence>
<evidence type="ECO:0000313" key="3">
    <source>
        <dbReference type="EMBL" id="UYQ94364.1"/>
    </source>
</evidence>
<evidence type="ECO:0000256" key="1">
    <source>
        <dbReference type="SAM" id="MobiDB-lite"/>
    </source>
</evidence>
<feature type="compositionally biased region" description="Basic and acidic residues" evidence="1">
    <location>
        <begin position="101"/>
        <end position="118"/>
    </location>
</feature>
<proteinExistence type="predicted"/>
<keyword evidence="4" id="KW-1185">Reference proteome</keyword>
<protein>
    <recommendedName>
        <fullName evidence="5">DUF4890 domain-containing protein</fullName>
    </recommendedName>
</protein>
<dbReference type="EMBL" id="CP107006">
    <property type="protein sequence ID" value="UYQ94364.1"/>
    <property type="molecule type" value="Genomic_DNA"/>
</dbReference>
<evidence type="ECO:0000256" key="2">
    <source>
        <dbReference type="SAM" id="SignalP"/>
    </source>
</evidence>
<feature type="signal peptide" evidence="2">
    <location>
        <begin position="1"/>
        <end position="22"/>
    </location>
</feature>
<dbReference type="Proteomes" id="UP001162741">
    <property type="component" value="Chromosome"/>
</dbReference>
<feature type="chain" id="PRO_5047430141" description="DUF4890 domain-containing protein" evidence="2">
    <location>
        <begin position="23"/>
        <end position="128"/>
    </location>
</feature>
<keyword evidence="2" id="KW-0732">Signal</keyword>
<evidence type="ECO:0008006" key="5">
    <source>
        <dbReference type="Google" id="ProtNLM"/>
    </source>
</evidence>
<organism evidence="3 4">
    <name type="scientific">Chitinophaga horti</name>
    <dbReference type="NCBI Taxonomy" id="2920382"/>
    <lineage>
        <taxon>Bacteria</taxon>
        <taxon>Pseudomonadati</taxon>
        <taxon>Bacteroidota</taxon>
        <taxon>Chitinophagia</taxon>
        <taxon>Chitinophagales</taxon>
        <taxon>Chitinophagaceae</taxon>
        <taxon>Chitinophaga</taxon>
    </lineage>
</organism>
<feature type="compositionally biased region" description="Basic and acidic residues" evidence="1">
    <location>
        <begin position="77"/>
        <end position="95"/>
    </location>
</feature>
<reference evidence="3" key="1">
    <citation type="submission" date="2022-10" db="EMBL/GenBank/DDBJ databases">
        <title>Chitinophaga sp. nov., isolated from soil.</title>
        <authorList>
            <person name="Jeon C.O."/>
        </authorList>
    </citation>
    <scope>NUCLEOTIDE SEQUENCE</scope>
    <source>
        <strain evidence="3">R8</strain>
    </source>
</reference>
<name>A0ABY6J7U5_9BACT</name>
<dbReference type="RefSeq" id="WP_244841371.1">
    <property type="nucleotide sequence ID" value="NZ_CP107006.1"/>
</dbReference>
<gene>
    <name evidence="3" type="ORF">MKQ68_04580</name>
</gene>
<feature type="region of interest" description="Disordered" evidence="1">
    <location>
        <begin position="75"/>
        <end position="128"/>
    </location>
</feature>
<sequence length="128" mass="14702">MKNKIMLFLGLLIAGFVTTASAQGPGGQRRTAEERTKMQLDRMKEQLSLTQDQVTKLDTILLNNNKEMDKIFQSGQRPDRETMQKNREAQNEKIKAVLTEEQYKKYQEEQQKMRERRGQGGPGGQGNN</sequence>